<sequence>MSHVHIIGGGLAGLSAAIELAAQARVTVYEAGPACGGRARSFHDRSLDARIDNGNHLILSSNDLTFRYLDIIGARHTLTGPGLPIFPYYDLEDSLAWTLRLSKGKLPFWALPGGRRVPGMKLSELASLGRFLRAGDRTTVESCLSSGQLSRRLLIPFAISVLNTDVHTGSAKLLGNVIRKSLAKGGMACCPWFPAVGLSETLIDPAVAYLKRFHGDVRTGVRVSAVEQQNGRATALETGEGRIELGPEDQVILAVPGPVAQSLLPGLTAPDAFESIANAHFRLPEKVQARGVVAQAGFVGLVGGISEWIFLKGDILSVTVSAANRYADRSNNELLATIWSEIRRALDPVLSQPLPVAIPPSRLVWEKRATFAATPEQNLLRPGARTDLVNLALAGDWTETGLPSTIEGSIQSGLQAVSALGFRSAVENTGS</sequence>
<comment type="caution">
    <text evidence="2">The sequence shown here is derived from an EMBL/GenBank/DDBJ whole genome shotgun (WGS) entry which is preliminary data.</text>
</comment>
<reference evidence="3" key="1">
    <citation type="submission" date="2020-04" db="EMBL/GenBank/DDBJ databases">
        <title>Description of novel Gluconacetobacter.</title>
        <authorList>
            <person name="Sombolestani A."/>
        </authorList>
    </citation>
    <scope>NUCLEOTIDE SEQUENCE [LARGE SCALE GENOMIC DNA]</scope>
    <source>
        <strain evidence="3">LMG 1745</strain>
    </source>
</reference>
<dbReference type="SUPFAM" id="SSF51905">
    <property type="entry name" value="FAD/NAD(P)-binding domain"/>
    <property type="match status" value="1"/>
</dbReference>
<gene>
    <name evidence="2" type="ORF">HKD19_12090</name>
</gene>
<dbReference type="Pfam" id="PF01593">
    <property type="entry name" value="Amino_oxidase"/>
    <property type="match status" value="1"/>
</dbReference>
<proteinExistence type="predicted"/>
<name>A0ABR9YXL6_9PROT</name>
<dbReference type="EMBL" id="JABCQH010000011">
    <property type="protein sequence ID" value="MBF0889288.1"/>
    <property type="molecule type" value="Genomic_DNA"/>
</dbReference>
<dbReference type="Gene3D" id="3.50.50.60">
    <property type="entry name" value="FAD/NAD(P)-binding domain"/>
    <property type="match status" value="1"/>
</dbReference>
<dbReference type="Proteomes" id="UP000662701">
    <property type="component" value="Unassembled WGS sequence"/>
</dbReference>
<organism evidence="2 3">
    <name type="scientific">Gluconobacter cadivus</name>
    <dbReference type="NCBI Taxonomy" id="2728101"/>
    <lineage>
        <taxon>Bacteria</taxon>
        <taxon>Pseudomonadati</taxon>
        <taxon>Pseudomonadota</taxon>
        <taxon>Alphaproteobacteria</taxon>
        <taxon>Acetobacterales</taxon>
        <taxon>Acetobacteraceae</taxon>
        <taxon>Gluconobacter</taxon>
    </lineage>
</organism>
<reference evidence="2 3" key="2">
    <citation type="submission" date="2020-11" db="EMBL/GenBank/DDBJ databases">
        <title>Description of novel Gluconobacter species.</title>
        <authorList>
            <person name="Cleenwerck I."/>
            <person name="Cnockaert M."/>
            <person name="Borremans W."/>
            <person name="Wieme A.D."/>
            <person name="De Vuyst L."/>
            <person name="Vandamme P."/>
        </authorList>
    </citation>
    <scope>NUCLEOTIDE SEQUENCE [LARGE SCALE GENOMIC DNA]</scope>
    <source>
        <strain evidence="2 3">LMG 1745</strain>
    </source>
</reference>
<feature type="domain" description="Amine oxidase" evidence="1">
    <location>
        <begin position="11"/>
        <end position="419"/>
    </location>
</feature>
<evidence type="ECO:0000313" key="3">
    <source>
        <dbReference type="Proteomes" id="UP000662701"/>
    </source>
</evidence>
<dbReference type="RefSeq" id="WP_194263057.1">
    <property type="nucleotide sequence ID" value="NZ_JABCQH010000011.1"/>
</dbReference>
<evidence type="ECO:0000259" key="1">
    <source>
        <dbReference type="Pfam" id="PF01593"/>
    </source>
</evidence>
<dbReference type="PANTHER" id="PTHR42923:SF47">
    <property type="entry name" value="BLR3003 PROTEIN"/>
    <property type="match status" value="1"/>
</dbReference>
<evidence type="ECO:0000313" key="2">
    <source>
        <dbReference type="EMBL" id="MBF0889288.1"/>
    </source>
</evidence>
<protein>
    <submittedName>
        <fullName evidence="2">NAD(P)-binding protein</fullName>
    </submittedName>
</protein>
<dbReference type="InterPro" id="IPR050464">
    <property type="entry name" value="Zeta_carotene_desat/Oxidored"/>
</dbReference>
<dbReference type="InterPro" id="IPR002937">
    <property type="entry name" value="Amino_oxidase"/>
</dbReference>
<keyword evidence="3" id="KW-1185">Reference proteome</keyword>
<dbReference type="InterPro" id="IPR017830">
    <property type="entry name" value="SQase_HpnE"/>
</dbReference>
<dbReference type="NCBIfam" id="TIGR03467">
    <property type="entry name" value="HpnE"/>
    <property type="match status" value="1"/>
</dbReference>
<dbReference type="PANTHER" id="PTHR42923">
    <property type="entry name" value="PROTOPORPHYRINOGEN OXIDASE"/>
    <property type="match status" value="1"/>
</dbReference>
<accession>A0ABR9YXL6</accession>
<dbReference type="InterPro" id="IPR036188">
    <property type="entry name" value="FAD/NAD-bd_sf"/>
</dbReference>